<keyword evidence="1" id="KW-0723">Serine/threonine-protein kinase</keyword>
<dbReference type="GO" id="GO:0005524">
    <property type="term" value="F:ATP binding"/>
    <property type="evidence" value="ECO:0007669"/>
    <property type="project" value="UniProtKB-UniRule"/>
</dbReference>
<name>A0AAD5VC72_9APHY</name>
<comment type="caution">
    <text evidence="10">The sequence shown here is derived from an EMBL/GenBank/DDBJ whole genome shotgun (WGS) entry which is preliminary data.</text>
</comment>
<feature type="compositionally biased region" description="Low complexity" evidence="8">
    <location>
        <begin position="15"/>
        <end position="37"/>
    </location>
</feature>
<keyword evidence="4 7" id="KW-0547">Nucleotide-binding</keyword>
<feature type="compositionally biased region" description="Basic and acidic residues" evidence="8">
    <location>
        <begin position="113"/>
        <end position="125"/>
    </location>
</feature>
<evidence type="ECO:0000256" key="8">
    <source>
        <dbReference type="SAM" id="MobiDB-lite"/>
    </source>
</evidence>
<dbReference type="Gene3D" id="1.10.510.10">
    <property type="entry name" value="Transferase(Phosphotransferase) domain 1"/>
    <property type="match status" value="1"/>
</dbReference>
<organism evidence="10 11">
    <name type="scientific">Meripilus lineatus</name>
    <dbReference type="NCBI Taxonomy" id="2056292"/>
    <lineage>
        <taxon>Eukaryota</taxon>
        <taxon>Fungi</taxon>
        <taxon>Dikarya</taxon>
        <taxon>Basidiomycota</taxon>
        <taxon>Agaricomycotina</taxon>
        <taxon>Agaricomycetes</taxon>
        <taxon>Polyporales</taxon>
        <taxon>Meripilaceae</taxon>
        <taxon>Meripilus</taxon>
    </lineage>
</organism>
<reference evidence="10" key="1">
    <citation type="submission" date="2022-07" db="EMBL/GenBank/DDBJ databases">
        <title>Genome Sequence of Physisporinus lineatus.</title>
        <authorList>
            <person name="Buettner E."/>
        </authorList>
    </citation>
    <scope>NUCLEOTIDE SEQUENCE</scope>
    <source>
        <strain evidence="10">VT162</strain>
    </source>
</reference>
<evidence type="ECO:0000313" key="10">
    <source>
        <dbReference type="EMBL" id="KAJ3488129.1"/>
    </source>
</evidence>
<dbReference type="EMBL" id="JANAWD010000073">
    <property type="protein sequence ID" value="KAJ3488129.1"/>
    <property type="molecule type" value="Genomic_DNA"/>
</dbReference>
<dbReference type="SMART" id="SM00220">
    <property type="entry name" value="S_TKc"/>
    <property type="match status" value="1"/>
</dbReference>
<dbReference type="PANTHER" id="PTHR24351">
    <property type="entry name" value="RIBOSOMAL PROTEIN S6 KINASE"/>
    <property type="match status" value="1"/>
</dbReference>
<dbReference type="AlphaFoldDB" id="A0AAD5VC72"/>
<evidence type="ECO:0000256" key="1">
    <source>
        <dbReference type="ARBA" id="ARBA00022527"/>
    </source>
</evidence>
<dbReference type="PROSITE" id="PS00107">
    <property type="entry name" value="PROTEIN_KINASE_ATP"/>
    <property type="match status" value="1"/>
</dbReference>
<dbReference type="GO" id="GO:0004674">
    <property type="term" value="F:protein serine/threonine kinase activity"/>
    <property type="evidence" value="ECO:0007669"/>
    <property type="project" value="UniProtKB-KW"/>
</dbReference>
<dbReference type="PROSITE" id="PS50011">
    <property type="entry name" value="PROTEIN_KINASE_DOM"/>
    <property type="match status" value="1"/>
</dbReference>
<evidence type="ECO:0000256" key="7">
    <source>
        <dbReference type="PROSITE-ProRule" id="PRU10141"/>
    </source>
</evidence>
<dbReference type="InterPro" id="IPR017441">
    <property type="entry name" value="Protein_kinase_ATP_BS"/>
</dbReference>
<dbReference type="Proteomes" id="UP001212997">
    <property type="component" value="Unassembled WGS sequence"/>
</dbReference>
<proteinExistence type="predicted"/>
<evidence type="ECO:0000259" key="9">
    <source>
        <dbReference type="PROSITE" id="PS50011"/>
    </source>
</evidence>
<keyword evidence="5" id="KW-0418">Kinase</keyword>
<keyword evidence="6 7" id="KW-0067">ATP-binding</keyword>
<feature type="compositionally biased region" description="Basic residues" evidence="8">
    <location>
        <begin position="1"/>
        <end position="11"/>
    </location>
</feature>
<keyword evidence="11" id="KW-1185">Reference proteome</keyword>
<sequence>MLSILRKKSKKGKDSASAIPSNSRPSSGNSSPSRGSPTPLVRRPVRGLTISAPILPESPNFDPLYLSPRVLSPFEDIRNDSSGGESVNATFEGISKNSAGCEQMDGDGCPSQDKADEALDGHSDPPKLSPRRRAEVRANTTSNEGTIPEASIPIQLSSSVQLASARSTKKSEERIGYGILHWKDIPSVGRDIQQLFVEVCISGEKRMFPMKYRPENETGLNEDVEETLTRNDSRHLVDITRRRPLSSEGVDITPRVQTSTDPIHTDLDLYAKELEFISSAPELSCDGPVRTIGIVPPFKQAIPVQPSNLSGEVNWQVTQKNIIRIDRRRTKRIWTAGSILGVGTFGTVYRALNIPTRTQSAVKVVKIKRPLSEVTCQGLVNELKVLQKLSRRGLNKVAPFVMLPSRKTDLWAWQSSDGFLFIALDFYPGGDLYRYMGKVGDIQLLCIAAELVLGLLYLHGKGIVHHDLKPENILIDRDGHIAIADFGGAKFMKNGTVSRKSNEPVVCTLPYAAPEVLSHCPDEVKTYTAAADFFALGLTLLALYLGHDIFTGDVDEVRQKHRNIGSILSQYLDPESCELDFINLSYGLVCFDPEERLGSEGHDIKAHDYFSSPKDFWEQCENRRLAPFKTVIHDGGLAQGYKAECKSCEFADDGPVARFENVLYKEGMQLRVDEGFDVLMEHRRLTL</sequence>
<gene>
    <name evidence="10" type="ORF">NLI96_g3048</name>
</gene>
<feature type="region of interest" description="Disordered" evidence="8">
    <location>
        <begin position="1"/>
        <end position="44"/>
    </location>
</feature>
<feature type="binding site" evidence="7">
    <location>
        <position position="363"/>
    </location>
    <ligand>
        <name>ATP</name>
        <dbReference type="ChEBI" id="CHEBI:30616"/>
    </ligand>
</feature>
<keyword evidence="2" id="KW-0597">Phosphoprotein</keyword>
<dbReference type="InterPro" id="IPR000719">
    <property type="entry name" value="Prot_kinase_dom"/>
</dbReference>
<evidence type="ECO:0000256" key="2">
    <source>
        <dbReference type="ARBA" id="ARBA00022553"/>
    </source>
</evidence>
<evidence type="ECO:0000256" key="6">
    <source>
        <dbReference type="ARBA" id="ARBA00022840"/>
    </source>
</evidence>
<evidence type="ECO:0000256" key="4">
    <source>
        <dbReference type="ARBA" id="ARBA00022741"/>
    </source>
</evidence>
<dbReference type="SUPFAM" id="SSF56112">
    <property type="entry name" value="Protein kinase-like (PK-like)"/>
    <property type="match status" value="1"/>
</dbReference>
<dbReference type="Gene3D" id="3.30.200.20">
    <property type="entry name" value="Phosphorylase Kinase, domain 1"/>
    <property type="match status" value="1"/>
</dbReference>
<protein>
    <recommendedName>
        <fullName evidence="9">Protein kinase domain-containing protein</fullName>
    </recommendedName>
</protein>
<feature type="region of interest" description="Disordered" evidence="8">
    <location>
        <begin position="98"/>
        <end position="152"/>
    </location>
</feature>
<accession>A0AAD5VC72</accession>
<dbReference type="InterPro" id="IPR011009">
    <property type="entry name" value="Kinase-like_dom_sf"/>
</dbReference>
<evidence type="ECO:0000313" key="11">
    <source>
        <dbReference type="Proteomes" id="UP001212997"/>
    </source>
</evidence>
<dbReference type="Pfam" id="PF00069">
    <property type="entry name" value="Pkinase"/>
    <property type="match status" value="1"/>
</dbReference>
<evidence type="ECO:0000256" key="5">
    <source>
        <dbReference type="ARBA" id="ARBA00022777"/>
    </source>
</evidence>
<keyword evidence="3" id="KW-0808">Transferase</keyword>
<feature type="domain" description="Protein kinase" evidence="9">
    <location>
        <begin position="334"/>
        <end position="610"/>
    </location>
</feature>
<evidence type="ECO:0000256" key="3">
    <source>
        <dbReference type="ARBA" id="ARBA00022679"/>
    </source>
</evidence>
<dbReference type="InterPro" id="IPR008271">
    <property type="entry name" value="Ser/Thr_kinase_AS"/>
</dbReference>
<dbReference type="PROSITE" id="PS00108">
    <property type="entry name" value="PROTEIN_KINASE_ST"/>
    <property type="match status" value="1"/>
</dbReference>